<comment type="similarity">
    <text evidence="3">Belongs to the telombin family.</text>
</comment>
<dbReference type="AlphaFoldDB" id="A0AAF5PZC0"/>
<dbReference type="PANTHER" id="PTHR14513:SF0">
    <property type="entry name" value="PROTECTION OF TELOMERES PROTEIN 1"/>
    <property type="match status" value="1"/>
</dbReference>
<dbReference type="WBParaSite" id="mrna-Wban_07743">
    <property type="protein sequence ID" value="mrna-Wban_07743"/>
    <property type="gene ID" value="Wban_07743"/>
</dbReference>
<accession>A0AAF5PZC0</accession>
<dbReference type="InterPro" id="IPR028389">
    <property type="entry name" value="POT1"/>
</dbReference>
<evidence type="ECO:0000256" key="1">
    <source>
        <dbReference type="ARBA" id="ARBA00004123"/>
    </source>
</evidence>
<evidence type="ECO:0000256" key="7">
    <source>
        <dbReference type="ARBA" id="ARBA00023125"/>
    </source>
</evidence>
<protein>
    <recommendedName>
        <fullName evidence="4">Protection of telomeres protein 1</fullName>
    </recommendedName>
</protein>
<evidence type="ECO:0000256" key="6">
    <source>
        <dbReference type="ARBA" id="ARBA00022895"/>
    </source>
</evidence>
<dbReference type="Pfam" id="PF02765">
    <property type="entry name" value="POT1"/>
    <property type="match status" value="1"/>
</dbReference>
<evidence type="ECO:0000256" key="5">
    <source>
        <dbReference type="ARBA" id="ARBA00022454"/>
    </source>
</evidence>
<feature type="domain" description="Telomeric single stranded DNA binding POT1/Cdc13" evidence="9">
    <location>
        <begin position="20"/>
        <end position="150"/>
    </location>
</feature>
<evidence type="ECO:0000256" key="2">
    <source>
        <dbReference type="ARBA" id="ARBA00004574"/>
    </source>
</evidence>
<evidence type="ECO:0000256" key="4">
    <source>
        <dbReference type="ARBA" id="ARBA00015253"/>
    </source>
</evidence>
<dbReference type="GO" id="GO:0016233">
    <property type="term" value="P:telomere capping"/>
    <property type="evidence" value="ECO:0007669"/>
    <property type="project" value="TreeGrafter"/>
</dbReference>
<evidence type="ECO:0000259" key="9">
    <source>
        <dbReference type="Pfam" id="PF02765"/>
    </source>
</evidence>
<reference evidence="12" key="3">
    <citation type="submission" date="2024-02" db="UniProtKB">
        <authorList>
            <consortium name="WormBaseParasite"/>
        </authorList>
    </citation>
    <scope>IDENTIFICATION</scope>
    <source>
        <strain evidence="12">pt0022</strain>
    </source>
</reference>
<evidence type="ECO:0000256" key="8">
    <source>
        <dbReference type="ARBA" id="ARBA00023242"/>
    </source>
</evidence>
<sequence length="665" mass="76326">MKQYKYVSLAELDELSNTTNENFKVNIYALVVDVKIGSQPTDTLEDTPVITQLELRDRSSDISTTCVIYSDSLESFSDQIQSCQIIRMHRAKIKKKTDGKLVVYGKLKVAGFAVLLFSGELGDSFTPVYQSSATFTLVSNYEEMISSLRMLSVSNQSMTIPIEPMNSNLGHISEGKINEIIENVNVLRLNELVLGGYSDLVVQAISLFIDDRNSVVLRCWDTTLPSKKIFMFNDDMITEVICQDEKMEMIPMDYWCDIVLYEEHANFARNSVKCGDVLLLINTHLYHSKSGVALVMHNGGQSYNRSIVILDANSKLKRDLLRNIDEFNIQIDTEDRRNVESVEQYPYTGLQQVIPTPSLDEMNDLENEQRELSEYWAGERMRQIHALQLAWIYAYAYKKKRNESAQLQRSFNLAVMAVQFIVRQTFERLFTCNKDLFVNFTKLSCQQRNIILTKFFLKYIEGAFDDEITLKLTKSIQETTDEDKQSDGKNSKVMGDLLGNLLPGTVLKLSSWQVTFSYDENTKIFFVLICYKCNLWCTTSAKNFDMTPLCPVCFKRGITDSHLFLQCYFLFNGMPCAADVETKKYYFLFPIQLLAFFLVDVPESPLEAARNYRKGVSSDQRKALTTSIQEKMLSKYSFALDEVIVRMVKADVAIFEVEKLRFADR</sequence>
<dbReference type="InterPro" id="IPR011564">
    <property type="entry name" value="Telomer_end-bd_POT1/Cdc13"/>
</dbReference>
<dbReference type="Pfam" id="PF16686">
    <property type="entry name" value="POT1PC"/>
    <property type="match status" value="1"/>
</dbReference>
<evidence type="ECO:0000313" key="12">
    <source>
        <dbReference type="WBParaSite" id="mrna-Wban_07743"/>
    </source>
</evidence>
<evidence type="ECO:0000259" key="10">
    <source>
        <dbReference type="Pfam" id="PF16686"/>
    </source>
</evidence>
<dbReference type="PANTHER" id="PTHR14513">
    <property type="entry name" value="PROTECTION OF TELOMERES 1"/>
    <property type="match status" value="1"/>
</dbReference>
<dbReference type="InterPro" id="IPR012340">
    <property type="entry name" value="NA-bd_OB-fold"/>
</dbReference>
<reference evidence="11" key="2">
    <citation type="journal article" date="2016" name="Mol. Ecol.">
        <title>Population genomics of the filarial nematode parasite Wuchereria bancrofti from mosquitoes.</title>
        <authorList>
            <person name="Small S.T."/>
            <person name="Reimer L.J."/>
            <person name="Tisch D.J."/>
            <person name="King C.L."/>
            <person name="Christensen B.M."/>
            <person name="Siba P.M."/>
            <person name="Kazura J.W."/>
            <person name="Serre D."/>
            <person name="Zimmerman P.A."/>
        </authorList>
    </citation>
    <scope>NUCLEOTIDE SEQUENCE</scope>
    <source>
        <strain evidence="11">pt0022</strain>
    </source>
</reference>
<proteinExistence type="inferred from homology"/>
<dbReference type="GO" id="GO:0032210">
    <property type="term" value="P:regulation of telomere maintenance via telomerase"/>
    <property type="evidence" value="ECO:0007669"/>
    <property type="project" value="TreeGrafter"/>
</dbReference>
<dbReference type="GO" id="GO:0098505">
    <property type="term" value="F:G-rich strand telomeric DNA binding"/>
    <property type="evidence" value="ECO:0007669"/>
    <property type="project" value="TreeGrafter"/>
</dbReference>
<keyword evidence="6" id="KW-0779">Telomere</keyword>
<organism evidence="11 12">
    <name type="scientific">Wuchereria bancrofti</name>
    <dbReference type="NCBI Taxonomy" id="6293"/>
    <lineage>
        <taxon>Eukaryota</taxon>
        <taxon>Metazoa</taxon>
        <taxon>Ecdysozoa</taxon>
        <taxon>Nematoda</taxon>
        <taxon>Chromadorea</taxon>
        <taxon>Rhabditida</taxon>
        <taxon>Spirurina</taxon>
        <taxon>Spiruromorpha</taxon>
        <taxon>Filarioidea</taxon>
        <taxon>Onchocercidae</taxon>
        <taxon>Wuchereria</taxon>
    </lineage>
</organism>
<reference evidence="11" key="1">
    <citation type="submission" date="2015-03" db="EMBL/GenBank/DDBJ databases">
        <title>Wuchereria bancrofti Genome Sequencing Papua New Guinea Strain.</title>
        <authorList>
            <person name="Small S.T."/>
            <person name="Serre D."/>
            <person name="Zimmerman P.A."/>
        </authorList>
    </citation>
    <scope>NUCLEOTIDE SEQUENCE [LARGE SCALE GENOMIC DNA]</scope>
    <source>
        <strain evidence="11">pt0022</strain>
    </source>
</reference>
<dbReference type="GO" id="GO:0000783">
    <property type="term" value="C:nuclear telomere cap complex"/>
    <property type="evidence" value="ECO:0007669"/>
    <property type="project" value="TreeGrafter"/>
</dbReference>
<dbReference type="GO" id="GO:0010521">
    <property type="term" value="F:telomerase inhibitor activity"/>
    <property type="evidence" value="ECO:0007669"/>
    <property type="project" value="TreeGrafter"/>
</dbReference>
<keyword evidence="7" id="KW-0238">DNA-binding</keyword>
<name>A0AAF5PZC0_WUCBA</name>
<feature type="domain" description="Protection of telomeres protein 1 ssDNA-binding" evidence="10">
    <location>
        <begin position="189"/>
        <end position="328"/>
    </location>
</feature>
<evidence type="ECO:0000313" key="11">
    <source>
        <dbReference type="Proteomes" id="UP000093561"/>
    </source>
</evidence>
<keyword evidence="5" id="KW-0158">Chromosome</keyword>
<dbReference type="SUPFAM" id="SSF50249">
    <property type="entry name" value="Nucleic acid-binding proteins"/>
    <property type="match status" value="2"/>
</dbReference>
<evidence type="ECO:0000256" key="3">
    <source>
        <dbReference type="ARBA" id="ARBA00008442"/>
    </source>
</evidence>
<dbReference type="Proteomes" id="UP000093561">
    <property type="component" value="Unassembled WGS sequence"/>
</dbReference>
<keyword evidence="8" id="KW-0539">Nucleus</keyword>
<comment type="subcellular location">
    <subcellularLocation>
        <location evidence="2">Chromosome</location>
        <location evidence="2">Telomere</location>
    </subcellularLocation>
    <subcellularLocation>
        <location evidence="1">Nucleus</location>
    </subcellularLocation>
</comment>
<dbReference type="Gene3D" id="2.40.50.140">
    <property type="entry name" value="Nucleic acid-binding proteins"/>
    <property type="match status" value="2"/>
</dbReference>
<dbReference type="InterPro" id="IPR032042">
    <property type="entry name" value="POT1PC"/>
</dbReference>